<feature type="non-terminal residue" evidence="2">
    <location>
        <position position="1"/>
    </location>
</feature>
<reference evidence="2" key="1">
    <citation type="journal article" date="2014" name="Front. Microbiol.">
        <title>High frequency of phylogenetically diverse reductive dehalogenase-homologous genes in deep subseafloor sedimentary metagenomes.</title>
        <authorList>
            <person name="Kawai M."/>
            <person name="Futagami T."/>
            <person name="Toyoda A."/>
            <person name="Takaki Y."/>
            <person name="Nishi S."/>
            <person name="Hori S."/>
            <person name="Arai W."/>
            <person name="Tsubouchi T."/>
            <person name="Morono Y."/>
            <person name="Uchiyama I."/>
            <person name="Ito T."/>
            <person name="Fujiyama A."/>
            <person name="Inagaki F."/>
            <person name="Takami H."/>
        </authorList>
    </citation>
    <scope>NUCLEOTIDE SEQUENCE</scope>
    <source>
        <strain evidence="2">Expedition CK06-06</strain>
    </source>
</reference>
<evidence type="ECO:0000313" key="2">
    <source>
        <dbReference type="EMBL" id="GAI52783.1"/>
    </source>
</evidence>
<accession>X1PAA7</accession>
<dbReference type="InterPro" id="IPR010982">
    <property type="entry name" value="Lambda_DNA-bd_dom_sf"/>
</dbReference>
<comment type="caution">
    <text evidence="2">The sequence shown here is derived from an EMBL/GenBank/DDBJ whole genome shotgun (WGS) entry which is preliminary data.</text>
</comment>
<gene>
    <name evidence="2" type="ORF">S06H3_52895</name>
</gene>
<dbReference type="Pfam" id="PF01381">
    <property type="entry name" value="HTH_3"/>
    <property type="match status" value="1"/>
</dbReference>
<sequence>RRKRLPSQLAADLGVSHATVSRWLSGEDIPNPHSCQRLSEYSGVPLEKVLSIAGYLPKIGDGGPAEWPEFGEYAHRKYPNELDQDLVTVIEDLIERRRERRFVKSGAKDSDIPR</sequence>
<protein>
    <recommendedName>
        <fullName evidence="1">HTH cro/C1-type domain-containing protein</fullName>
    </recommendedName>
</protein>
<dbReference type="GO" id="GO:0003677">
    <property type="term" value="F:DNA binding"/>
    <property type="evidence" value="ECO:0007669"/>
    <property type="project" value="InterPro"/>
</dbReference>
<dbReference type="InterPro" id="IPR001387">
    <property type="entry name" value="Cro/C1-type_HTH"/>
</dbReference>
<dbReference type="Gene3D" id="1.10.260.40">
    <property type="entry name" value="lambda repressor-like DNA-binding domains"/>
    <property type="match status" value="1"/>
</dbReference>
<dbReference type="SUPFAM" id="SSF47413">
    <property type="entry name" value="lambda repressor-like DNA-binding domains"/>
    <property type="match status" value="1"/>
</dbReference>
<name>X1PAA7_9ZZZZ</name>
<dbReference type="AlphaFoldDB" id="X1PAA7"/>
<dbReference type="CDD" id="cd00093">
    <property type="entry name" value="HTH_XRE"/>
    <property type="match status" value="1"/>
</dbReference>
<dbReference type="EMBL" id="BARV01033680">
    <property type="protein sequence ID" value="GAI52783.1"/>
    <property type="molecule type" value="Genomic_DNA"/>
</dbReference>
<dbReference type="PROSITE" id="PS50943">
    <property type="entry name" value="HTH_CROC1"/>
    <property type="match status" value="1"/>
</dbReference>
<evidence type="ECO:0000259" key="1">
    <source>
        <dbReference type="PROSITE" id="PS50943"/>
    </source>
</evidence>
<organism evidence="2">
    <name type="scientific">marine sediment metagenome</name>
    <dbReference type="NCBI Taxonomy" id="412755"/>
    <lineage>
        <taxon>unclassified sequences</taxon>
        <taxon>metagenomes</taxon>
        <taxon>ecological metagenomes</taxon>
    </lineage>
</organism>
<feature type="domain" description="HTH cro/C1-type" evidence="1">
    <location>
        <begin position="7"/>
        <end position="49"/>
    </location>
</feature>
<proteinExistence type="predicted"/>